<evidence type="ECO:0000313" key="5">
    <source>
        <dbReference type="Proteomes" id="UP000023435"/>
    </source>
</evidence>
<evidence type="ECO:0000313" key="4">
    <source>
        <dbReference type="EMBL" id="KWS02625.1"/>
    </source>
</evidence>
<dbReference type="Pfam" id="PF25564">
    <property type="entry name" value="DUF7933"/>
    <property type="match status" value="1"/>
</dbReference>
<sequence length="505" mass="50071">MTFSVVNRQANGAGNDWAWDNFTAVDVSPTLSKAVDGIDYVTQTKRITFTITNTAGDNQLKNGWAFTETLPAGVTIAATPNIVVGGTAGCTATTNATAGGTTLTVTNGNLPAGTPSGNGGIATACTIAVDVVSNTAGVFNNVVNNGDGAVDNITTSTGLNLALQTVAMEWVVNRLTVTKISQDTTGSFSFSGNNGIANHTIVTTAAGAPGTAGAAQSLTIASLTANTTVTETALPAGWDVSGTPSCTGLAAGQSATYTAATRTLTLPFAGLSVTTGGRQIQCTFTNAPRAVNLTLRKQWAAAVVGDDATITASRGGTVIDTFDSDAGAANELDTDATPTVSFVGDSLTLAETLAAANGGAYDTVLACTGAADTNPADGLSVGVADTAIVCTYTNTHRSTDLSITKTNTPAAGPLDQAGDTVNAAQTTTYTLVATNNGTSSITGAVVRDAPTAGITCAPGNPVTITGNGVPLGSFTVADLTGAGGIVLATLAAGQSATLSFDCQVN</sequence>
<dbReference type="Pfam" id="PF24514">
    <property type="entry name" value="SpaA_4"/>
    <property type="match status" value="1"/>
</dbReference>
<keyword evidence="4" id="KW-0969">Cilium</keyword>
<evidence type="ECO:0000259" key="1">
    <source>
        <dbReference type="Pfam" id="PF01345"/>
    </source>
</evidence>
<dbReference type="AlphaFoldDB" id="A0A108U4X5"/>
<dbReference type="InterPro" id="IPR001434">
    <property type="entry name" value="OmcB-like_DUF11"/>
</dbReference>
<keyword evidence="5" id="KW-1185">Reference proteome</keyword>
<organism evidence="4 5">
    <name type="scientific">Lysobacter capsici AZ78</name>
    <dbReference type="NCBI Taxonomy" id="1444315"/>
    <lineage>
        <taxon>Bacteria</taxon>
        <taxon>Pseudomonadati</taxon>
        <taxon>Pseudomonadota</taxon>
        <taxon>Gammaproteobacteria</taxon>
        <taxon>Lysobacterales</taxon>
        <taxon>Lysobacteraceae</taxon>
        <taxon>Lysobacter</taxon>
    </lineage>
</organism>
<dbReference type="InterPro" id="IPR057693">
    <property type="entry name" value="DUF7933"/>
</dbReference>
<feature type="domain" description="SpaA-like prealbumin fold" evidence="2">
    <location>
        <begin position="175"/>
        <end position="287"/>
    </location>
</feature>
<dbReference type="EMBL" id="JAJA02000001">
    <property type="protein sequence ID" value="KWS02625.1"/>
    <property type="molecule type" value="Genomic_DNA"/>
</dbReference>
<keyword evidence="4" id="KW-0966">Cell projection</keyword>
<protein>
    <submittedName>
        <fullName evidence="4">Flagellar hook-length control protein FliK</fullName>
    </submittedName>
</protein>
<dbReference type="Proteomes" id="UP000023435">
    <property type="component" value="Unassembled WGS sequence"/>
</dbReference>
<reference evidence="4 5" key="1">
    <citation type="journal article" date="2014" name="Genome Announc.">
        <title>Draft Genome Sequence of Lysobacter capsici AZ78, a Bacterium Antagonistic to Plant-Pathogenic Oomycetes.</title>
        <authorList>
            <person name="Puopolo G."/>
            <person name="Sonego P."/>
            <person name="Engelen K."/>
            <person name="Pertot I."/>
        </authorList>
    </citation>
    <scope>NUCLEOTIDE SEQUENCE [LARGE SCALE GENOMIC DNA]</scope>
    <source>
        <strain evidence="4 5">AZ78</strain>
    </source>
</reference>
<keyword evidence="4" id="KW-0282">Flagellum</keyword>
<feature type="domain" description="DUF7933" evidence="3">
    <location>
        <begin position="29"/>
        <end position="145"/>
    </location>
</feature>
<accession>A0A108U4X5</accession>
<proteinExistence type="predicted"/>
<evidence type="ECO:0000259" key="3">
    <source>
        <dbReference type="Pfam" id="PF25564"/>
    </source>
</evidence>
<comment type="caution">
    <text evidence="4">The sequence shown here is derived from an EMBL/GenBank/DDBJ whole genome shotgun (WGS) entry which is preliminary data.</text>
</comment>
<feature type="domain" description="DUF11" evidence="1">
    <location>
        <begin position="400"/>
        <end position="504"/>
    </location>
</feature>
<dbReference type="Pfam" id="PF01345">
    <property type="entry name" value="DUF11"/>
    <property type="match status" value="1"/>
</dbReference>
<name>A0A108U4X5_9GAMM</name>
<evidence type="ECO:0000259" key="2">
    <source>
        <dbReference type="Pfam" id="PF24514"/>
    </source>
</evidence>
<gene>
    <name evidence="4" type="ORF">AZ78_0169</name>
</gene>
<dbReference type="InterPro" id="IPR055371">
    <property type="entry name" value="SpaA_PFL_dom_4"/>
</dbReference>